<feature type="domain" description="PucR C-terminal helix-turn-helix" evidence="3">
    <location>
        <begin position="502"/>
        <end position="558"/>
    </location>
</feature>
<comment type="caution">
    <text evidence="5">The sequence shown here is derived from an EMBL/GenBank/DDBJ whole genome shotgun (WGS) entry which is preliminary data.</text>
</comment>
<proteinExistence type="inferred from homology"/>
<dbReference type="InterPro" id="IPR041522">
    <property type="entry name" value="CdaR_GGDEF"/>
</dbReference>
<name>A0ABQ1MD20_9MICO</name>
<gene>
    <name evidence="5" type="ORF">GCM10010974_19430</name>
</gene>
<evidence type="ECO:0000313" key="6">
    <source>
        <dbReference type="Proteomes" id="UP000632322"/>
    </source>
</evidence>
<dbReference type="PANTHER" id="PTHR33744:SF17">
    <property type="entry name" value="CONSERVED PROTEIN"/>
    <property type="match status" value="1"/>
</dbReference>
<feature type="domain" description="CdaR GGDEF-like" evidence="4">
    <location>
        <begin position="328"/>
        <end position="445"/>
    </location>
</feature>
<dbReference type="InterPro" id="IPR042070">
    <property type="entry name" value="PucR_C-HTH_sf"/>
</dbReference>
<evidence type="ECO:0000313" key="5">
    <source>
        <dbReference type="EMBL" id="GGC37130.1"/>
    </source>
</evidence>
<evidence type="ECO:0000259" key="3">
    <source>
        <dbReference type="Pfam" id="PF13556"/>
    </source>
</evidence>
<reference evidence="6" key="1">
    <citation type="journal article" date="2019" name="Int. J. Syst. Evol. Microbiol.">
        <title>The Global Catalogue of Microorganisms (GCM) 10K type strain sequencing project: providing services to taxonomists for standard genome sequencing and annotation.</title>
        <authorList>
            <consortium name="The Broad Institute Genomics Platform"/>
            <consortium name="The Broad Institute Genome Sequencing Center for Infectious Disease"/>
            <person name="Wu L."/>
            <person name="Ma J."/>
        </authorList>
    </citation>
    <scope>NUCLEOTIDE SEQUENCE [LARGE SCALE GENOMIC DNA]</scope>
    <source>
        <strain evidence="6">CGMCC 1.15472</strain>
    </source>
</reference>
<dbReference type="EMBL" id="BMJG01000005">
    <property type="protein sequence ID" value="GGC37130.1"/>
    <property type="molecule type" value="Genomic_DNA"/>
</dbReference>
<accession>A0ABQ1MD20</accession>
<feature type="region of interest" description="Disordered" evidence="2">
    <location>
        <begin position="1"/>
        <end position="26"/>
    </location>
</feature>
<organism evidence="5 6">
    <name type="scientific">Brevibacterium sediminis</name>
    <dbReference type="NCBI Taxonomy" id="1857024"/>
    <lineage>
        <taxon>Bacteria</taxon>
        <taxon>Bacillati</taxon>
        <taxon>Actinomycetota</taxon>
        <taxon>Actinomycetes</taxon>
        <taxon>Micrococcales</taxon>
        <taxon>Brevibacteriaceae</taxon>
        <taxon>Brevibacterium</taxon>
    </lineage>
</organism>
<evidence type="ECO:0000256" key="1">
    <source>
        <dbReference type="ARBA" id="ARBA00006754"/>
    </source>
</evidence>
<comment type="similarity">
    <text evidence="1">Belongs to the CdaR family.</text>
</comment>
<dbReference type="Pfam" id="PF17853">
    <property type="entry name" value="GGDEF_2"/>
    <property type="match status" value="1"/>
</dbReference>
<dbReference type="Pfam" id="PF13556">
    <property type="entry name" value="HTH_30"/>
    <property type="match status" value="1"/>
</dbReference>
<evidence type="ECO:0000256" key="2">
    <source>
        <dbReference type="SAM" id="MobiDB-lite"/>
    </source>
</evidence>
<sequence length="582" mass="62770">MVPDLSAQSRRTQASPVPLPPRGPLPRLSSQLTLERVLDDLGSTLLNPLTAIDDPHQAVTGVVAFDPHDDQVIPAGAIVLGIGLSDAIDVRRCLRSMSAAGANVLIGRGPRDLMETMSHVARGYGMTVFTLVAGASWTQLSNLINSLLVDPRGVDDTETIDGLPGGDLFAVANAIGSLLDAPITIEDRNSRVLAFSSGQDTADGPRIETILDRQVPVEYTRRLQSAGFFTKLYSSIEPVSIRLDVDGVDVKNRAAIAVRAGGEILGSIWAALSDEMDEELARVLRDMAKIAALHMLRLRASDGLDRRLRADLLATALDGGDGAEYAIRRLGIESSHIAVFALGVDQEETSQLDEAIEAQRIVDAINVYLAAVRPQASAARLGDTIFGILPIQSVDDGEEQARRFVGDLVVRAGTRVRVCGGIGPIVTDSRDLLSAREGARRALRVGLDRRDRGTSVAVLSQVYVDSLLLDLRDQVSLRRDQLSGPVHRLHDYDLDNGTDFVLTLDTWLACMGDVSRAANLLHVHANTLRYRLRRLAEIADLDLEDADARFAAQLLLRIDPQLTAGHAERSAERAGPGRPPTA</sequence>
<evidence type="ECO:0000259" key="4">
    <source>
        <dbReference type="Pfam" id="PF17853"/>
    </source>
</evidence>
<dbReference type="Proteomes" id="UP000632322">
    <property type="component" value="Unassembled WGS sequence"/>
</dbReference>
<dbReference type="InterPro" id="IPR051448">
    <property type="entry name" value="CdaR-like_regulators"/>
</dbReference>
<keyword evidence="6" id="KW-1185">Reference proteome</keyword>
<protein>
    <submittedName>
        <fullName evidence="5">PucR family transcriptional regulator</fullName>
    </submittedName>
</protein>
<feature type="compositionally biased region" description="Polar residues" evidence="2">
    <location>
        <begin position="1"/>
        <end position="14"/>
    </location>
</feature>
<dbReference type="InterPro" id="IPR025736">
    <property type="entry name" value="PucR_C-HTH_dom"/>
</dbReference>
<dbReference type="PANTHER" id="PTHR33744">
    <property type="entry name" value="CARBOHYDRATE DIACID REGULATOR"/>
    <property type="match status" value="1"/>
</dbReference>
<dbReference type="Gene3D" id="1.10.10.2840">
    <property type="entry name" value="PucR C-terminal helix-turn-helix domain"/>
    <property type="match status" value="1"/>
</dbReference>